<keyword evidence="11 15" id="KW-0862">Zinc</keyword>
<dbReference type="Pfam" id="PF07574">
    <property type="entry name" value="SMC_Nse1"/>
    <property type="match status" value="1"/>
</dbReference>
<keyword evidence="10 15" id="KW-0833">Ubl conjugation pathway</keyword>
<dbReference type="Gene3D" id="3.90.1150.220">
    <property type="match status" value="1"/>
</dbReference>
<feature type="domain" description="Non-structural maintenance of chromosomes element 1 RING C4HC3-type" evidence="17">
    <location>
        <begin position="202"/>
        <end position="245"/>
    </location>
</feature>
<accession>A0A4Y7LGP3</accession>
<keyword evidence="7 15" id="KW-0479">Metal-binding</keyword>
<dbReference type="InterPro" id="IPR014857">
    <property type="entry name" value="Nse1_RING_C4HC3-type"/>
</dbReference>
<evidence type="ECO:0000256" key="1">
    <source>
        <dbReference type="ARBA" id="ARBA00000900"/>
    </source>
</evidence>
<dbReference type="Proteomes" id="UP000316621">
    <property type="component" value="Chromosome 11"/>
</dbReference>
<evidence type="ECO:0000256" key="13">
    <source>
        <dbReference type="ARBA" id="ARBA00023204"/>
    </source>
</evidence>
<dbReference type="InterPro" id="IPR013083">
    <property type="entry name" value="Znf_RING/FYVE/PHD"/>
</dbReference>
<dbReference type="PANTHER" id="PTHR20973">
    <property type="entry name" value="NON-SMC ELEMENT 1-RELATED"/>
    <property type="match status" value="1"/>
</dbReference>
<organism evidence="18 19">
    <name type="scientific">Papaver somniferum</name>
    <name type="common">Opium poppy</name>
    <dbReference type="NCBI Taxonomy" id="3469"/>
    <lineage>
        <taxon>Eukaryota</taxon>
        <taxon>Viridiplantae</taxon>
        <taxon>Streptophyta</taxon>
        <taxon>Embryophyta</taxon>
        <taxon>Tracheophyta</taxon>
        <taxon>Spermatophyta</taxon>
        <taxon>Magnoliopsida</taxon>
        <taxon>Ranunculales</taxon>
        <taxon>Papaveraceae</taxon>
        <taxon>Papaveroideae</taxon>
        <taxon>Papaver</taxon>
    </lineage>
</organism>
<dbReference type="InterPro" id="IPR036388">
    <property type="entry name" value="WH-like_DNA-bd_sf"/>
</dbReference>
<dbReference type="CDD" id="cd16493">
    <property type="entry name" value="RING-CH-C4HC3_NSE1"/>
    <property type="match status" value="1"/>
</dbReference>
<keyword evidence="9 15" id="KW-0863">Zinc-finger</keyword>
<dbReference type="EC" id="2.3.2.27" evidence="4 15"/>
<evidence type="ECO:0000259" key="17">
    <source>
        <dbReference type="Pfam" id="PF08746"/>
    </source>
</evidence>
<dbReference type="EMBL" id="CM010725">
    <property type="protein sequence ID" value="RZC83389.1"/>
    <property type="molecule type" value="Genomic_DNA"/>
</dbReference>
<dbReference type="AlphaFoldDB" id="A0A4Y7LGP3"/>
<evidence type="ECO:0000256" key="8">
    <source>
        <dbReference type="ARBA" id="ARBA00022763"/>
    </source>
</evidence>
<proteinExistence type="inferred from homology"/>
<dbReference type="GO" id="GO:0008270">
    <property type="term" value="F:zinc ion binding"/>
    <property type="evidence" value="ECO:0007669"/>
    <property type="project" value="UniProtKB-KW"/>
</dbReference>
<dbReference type="Gramene" id="RZC83389">
    <property type="protein sequence ID" value="RZC83389"/>
    <property type="gene ID" value="C5167_046178"/>
</dbReference>
<dbReference type="OMA" id="WPGDKFV"/>
<dbReference type="STRING" id="3469.A0A4Y7LGP3"/>
<dbReference type="Gene3D" id="1.10.10.10">
    <property type="entry name" value="Winged helix-like DNA-binding domain superfamily/Winged helix DNA-binding domain"/>
    <property type="match status" value="1"/>
</dbReference>
<evidence type="ECO:0000256" key="5">
    <source>
        <dbReference type="ARBA" id="ARBA00019422"/>
    </source>
</evidence>
<comment type="subunit">
    <text evidence="15">Component of the Smc5-Smc6 complex.</text>
</comment>
<dbReference type="InterPro" id="IPR011513">
    <property type="entry name" value="Nse1"/>
</dbReference>
<dbReference type="GO" id="GO:0005634">
    <property type="term" value="C:nucleus"/>
    <property type="evidence" value="ECO:0007669"/>
    <property type="project" value="UniProtKB-SubCell"/>
</dbReference>
<comment type="subcellular location">
    <subcellularLocation>
        <location evidence="2 15">Nucleus</location>
    </subcellularLocation>
</comment>
<protein>
    <recommendedName>
        <fullName evidence="5 15">Non-structural maintenance of chromosomes element 1 homolog</fullName>
        <ecNumber evidence="4 15">2.3.2.27</ecNumber>
    </recommendedName>
</protein>
<evidence type="ECO:0000256" key="7">
    <source>
        <dbReference type="ARBA" id="ARBA00022723"/>
    </source>
</evidence>
<dbReference type="GO" id="GO:0030915">
    <property type="term" value="C:Smc5-Smc6 complex"/>
    <property type="evidence" value="ECO:0007669"/>
    <property type="project" value="UniProtKB-UniRule"/>
</dbReference>
<evidence type="ECO:0000256" key="12">
    <source>
        <dbReference type="ARBA" id="ARBA00023172"/>
    </source>
</evidence>
<name>A0A4Y7LGP3_PAPSO</name>
<evidence type="ECO:0000256" key="9">
    <source>
        <dbReference type="ARBA" id="ARBA00022771"/>
    </source>
</evidence>
<comment type="similarity">
    <text evidence="3 15">Belongs to the NSE1 family.</text>
</comment>
<dbReference type="GO" id="GO:0000724">
    <property type="term" value="P:double-strand break repair via homologous recombination"/>
    <property type="evidence" value="ECO:0007669"/>
    <property type="project" value="TreeGrafter"/>
</dbReference>
<dbReference type="GO" id="GO:0061630">
    <property type="term" value="F:ubiquitin protein ligase activity"/>
    <property type="evidence" value="ECO:0007669"/>
    <property type="project" value="UniProtKB-EC"/>
</dbReference>
<keyword evidence="8 15" id="KW-0227">DNA damage</keyword>
<sequence>MPNLSWRHHALIQTLLSRGPLKEDEFLSIFAVVSGKKQALDSSDKEFSDYLLNITKELAFVRFELRAFRNQYDGEVYYGVVNNVADEQAKLGTKYTVPQIAFYKGIIEAIAQDTTASGCITNIDALNIRLENQNGIGSQSPSGTSTVPYAFKNFTISQKDKTIDELVQDRWLCSIPDGKIGLGVRSFLDLRSWFRSNDVTSCEICNEAGVKAELCQKEDCNTRIHHYCLKKKFSQRMAEKVCPSCGTEWPSGSIFEEAKEDEGEEEDRGEPSQYQAAEPSSAGMRKKRRSVKSERVDTVGEGRRRTSEPVQELRRTTRQTSEPVQKLKRTTRSAAQRR</sequence>
<dbReference type="OrthoDB" id="185455at2759"/>
<keyword evidence="13 15" id="KW-0234">DNA repair</keyword>
<dbReference type="PANTHER" id="PTHR20973:SF0">
    <property type="entry name" value="NON-STRUCTURAL MAINTENANCE OF CHROMOSOMES ELEMENT 1 HOMOLOG"/>
    <property type="match status" value="1"/>
</dbReference>
<comment type="catalytic activity">
    <reaction evidence="1 15">
        <text>S-ubiquitinyl-[E2 ubiquitin-conjugating enzyme]-L-cysteine + [acceptor protein]-L-lysine = [E2 ubiquitin-conjugating enzyme]-L-cysteine + N(6)-ubiquitinyl-[acceptor protein]-L-lysine.</text>
        <dbReference type="EC" id="2.3.2.27"/>
    </reaction>
</comment>
<feature type="compositionally biased region" description="Acidic residues" evidence="16">
    <location>
        <begin position="258"/>
        <end position="268"/>
    </location>
</feature>
<feature type="compositionally biased region" description="Basic residues" evidence="16">
    <location>
        <begin position="326"/>
        <end position="338"/>
    </location>
</feature>
<evidence type="ECO:0000256" key="15">
    <source>
        <dbReference type="RuleBase" id="RU368018"/>
    </source>
</evidence>
<keyword evidence="12 15" id="KW-0233">DNA recombination</keyword>
<reference evidence="18 19" key="1">
    <citation type="journal article" date="2018" name="Science">
        <title>The opium poppy genome and morphinan production.</title>
        <authorList>
            <person name="Guo L."/>
            <person name="Winzer T."/>
            <person name="Yang X."/>
            <person name="Li Y."/>
            <person name="Ning Z."/>
            <person name="He Z."/>
            <person name="Teodor R."/>
            <person name="Lu Y."/>
            <person name="Bowser T.A."/>
            <person name="Graham I.A."/>
            <person name="Ye K."/>
        </authorList>
    </citation>
    <scope>NUCLEOTIDE SEQUENCE [LARGE SCALE GENOMIC DNA]</scope>
    <source>
        <strain evidence="19">cv. HN1</strain>
        <tissue evidence="18">Leaves</tissue>
    </source>
</reference>
<evidence type="ECO:0000256" key="16">
    <source>
        <dbReference type="SAM" id="MobiDB-lite"/>
    </source>
</evidence>
<feature type="compositionally biased region" description="Basic and acidic residues" evidence="16">
    <location>
        <begin position="291"/>
        <end position="315"/>
    </location>
</feature>
<feature type="region of interest" description="Disordered" evidence="16">
    <location>
        <begin position="258"/>
        <end position="338"/>
    </location>
</feature>
<evidence type="ECO:0000256" key="3">
    <source>
        <dbReference type="ARBA" id="ARBA00010258"/>
    </source>
</evidence>
<dbReference type="Gene3D" id="3.30.40.10">
    <property type="entry name" value="Zinc/RING finger domain, C3HC4 (zinc finger)"/>
    <property type="match status" value="1"/>
</dbReference>
<dbReference type="Pfam" id="PF08746">
    <property type="entry name" value="zf-RING-like"/>
    <property type="match status" value="1"/>
</dbReference>
<evidence type="ECO:0000256" key="2">
    <source>
        <dbReference type="ARBA" id="ARBA00004123"/>
    </source>
</evidence>
<evidence type="ECO:0000256" key="14">
    <source>
        <dbReference type="ARBA" id="ARBA00023242"/>
    </source>
</evidence>
<gene>
    <name evidence="18" type="ORF">C5167_046178</name>
</gene>
<evidence type="ECO:0000313" key="18">
    <source>
        <dbReference type="EMBL" id="RZC83389.1"/>
    </source>
</evidence>
<evidence type="ECO:0000256" key="11">
    <source>
        <dbReference type="ARBA" id="ARBA00022833"/>
    </source>
</evidence>
<evidence type="ECO:0000256" key="10">
    <source>
        <dbReference type="ARBA" id="ARBA00022786"/>
    </source>
</evidence>
<evidence type="ECO:0000256" key="4">
    <source>
        <dbReference type="ARBA" id="ARBA00012483"/>
    </source>
</evidence>
<keyword evidence="19" id="KW-1185">Reference proteome</keyword>
<evidence type="ECO:0000313" key="19">
    <source>
        <dbReference type="Proteomes" id="UP000316621"/>
    </source>
</evidence>
<keyword evidence="14 15" id="KW-0539">Nucleus</keyword>
<evidence type="ECO:0000256" key="6">
    <source>
        <dbReference type="ARBA" id="ARBA00022679"/>
    </source>
</evidence>
<keyword evidence="6 15" id="KW-0808">Transferase</keyword>